<dbReference type="PATRIC" id="fig|361041.3.peg.2462"/>
<protein>
    <submittedName>
        <fullName evidence="2">Uncharacterized protein</fullName>
    </submittedName>
</protein>
<sequence>MLRLSERSPAALAAYALAALLALFELAVLWQALHPNVSADYRAYYIDRTTTCLPQPVTGDYALGTELDFRSGGDNTRETRPCGWDGPAGDGMHSIGETSRLRLAIGRRQNLTLMLELTGVTLPGPAQQRVVISVDGKKLREIAVTPDKTERFTIPVPIDALDEDGFADIALDYPDAISPGKRVANTYWRSVKLTAASLSPA</sequence>
<accession>A0A0F5L4J0</accession>
<organism evidence="2 3">
    <name type="scientific">Devosia soli</name>
    <dbReference type="NCBI Taxonomy" id="361041"/>
    <lineage>
        <taxon>Bacteria</taxon>
        <taxon>Pseudomonadati</taxon>
        <taxon>Pseudomonadota</taxon>
        <taxon>Alphaproteobacteria</taxon>
        <taxon>Hyphomicrobiales</taxon>
        <taxon>Devosiaceae</taxon>
        <taxon>Devosia</taxon>
    </lineage>
</organism>
<keyword evidence="3" id="KW-1185">Reference proteome</keyword>
<evidence type="ECO:0000313" key="2">
    <source>
        <dbReference type="EMBL" id="KKB77109.1"/>
    </source>
</evidence>
<name>A0A0F5L4J0_9HYPH</name>
<feature type="transmembrane region" description="Helical" evidence="1">
    <location>
        <begin position="12"/>
        <end position="33"/>
    </location>
</feature>
<evidence type="ECO:0000256" key="1">
    <source>
        <dbReference type="SAM" id="Phobius"/>
    </source>
</evidence>
<keyword evidence="1" id="KW-0472">Membrane</keyword>
<dbReference type="AlphaFoldDB" id="A0A0F5L4J0"/>
<gene>
    <name evidence="2" type="ORF">VW35_15335</name>
</gene>
<dbReference type="STRING" id="361041.VW35_15335"/>
<keyword evidence="1" id="KW-0812">Transmembrane</keyword>
<proteinExistence type="predicted"/>
<dbReference type="EMBL" id="LAJG01000033">
    <property type="protein sequence ID" value="KKB77109.1"/>
    <property type="molecule type" value="Genomic_DNA"/>
</dbReference>
<reference evidence="2 3" key="1">
    <citation type="submission" date="2015-03" db="EMBL/GenBank/DDBJ databases">
        <authorList>
            <person name="Hassan Y.I."/>
            <person name="Lepp D."/>
            <person name="Zhou T."/>
        </authorList>
    </citation>
    <scope>NUCLEOTIDE SEQUENCE [LARGE SCALE GENOMIC DNA]</scope>
    <source>
        <strain evidence="2 3">GH2-10</strain>
    </source>
</reference>
<comment type="caution">
    <text evidence="2">The sequence shown here is derived from an EMBL/GenBank/DDBJ whole genome shotgun (WGS) entry which is preliminary data.</text>
</comment>
<evidence type="ECO:0000313" key="3">
    <source>
        <dbReference type="Proteomes" id="UP000033514"/>
    </source>
</evidence>
<dbReference type="Proteomes" id="UP000033514">
    <property type="component" value="Unassembled WGS sequence"/>
</dbReference>
<keyword evidence="1" id="KW-1133">Transmembrane helix</keyword>